<dbReference type="InterPro" id="IPR037066">
    <property type="entry name" value="Plug_dom_sf"/>
</dbReference>
<dbReference type="InterPro" id="IPR039426">
    <property type="entry name" value="TonB-dep_rcpt-like"/>
</dbReference>
<keyword evidence="2 12" id="KW-0813">Transport</keyword>
<dbReference type="Pfam" id="PF00593">
    <property type="entry name" value="TonB_dep_Rec_b-barrel"/>
    <property type="match status" value="1"/>
</dbReference>
<feature type="region of interest" description="Disordered" evidence="14">
    <location>
        <begin position="75"/>
        <end position="102"/>
    </location>
</feature>
<feature type="domain" description="TonB-dependent receptor plug" evidence="17">
    <location>
        <begin position="94"/>
        <end position="192"/>
    </location>
</feature>
<dbReference type="Proteomes" id="UP000525623">
    <property type="component" value="Unassembled WGS sequence"/>
</dbReference>
<sequence>MRISFRQLSLSCVALTGLVAAAAHAQTKKTAIGEDRKATASAPAVQNQASGGDDLSSSVLGQFTRSSEEISVTNHAVAATGITNRTPGGGLMPPQSAPRSQSGITRDFIAKQSPSSNITSLIADLPGVTVSSQDPFGTTGDHLQVRGLNETQFGYLFEGAPLADPINYAPYTATLVDTENLGSVTISQGAPDLNAPFYNAVGGQITATAINPSHHMGGFADLAGGSYSFNKEFLRFDTGDIGKSGVRGFLSFSHTGYDNGARGPGGFMRYHLDTKFVKEWGDGNNIAAIFSYNRQEATSWRAPTMAQWKQYGVGFSYDPNFTPGDARYYKLANQNLNQQLLVMPMNFSLTDRLKLHVTPYYVHQFGPSLGGENIPAVGGYYGTQQYGQLSGGTVVNGSILTVGRDPWNQKTGGLNMSADWRISKSNTFSFGWWYAYTTHEELSDFLPVNADGSGWSGTPIRVNGHILSGYDLNFMQQVNTLFIADTQRLLNDRLTLSAGFRVAMVSRQGTNLIPGADPYKMQGNYFEPLPQFSASYKITPHDQIFLNGTTAFRAPASVEAYSQIFDPNSSHAVMQPQSLKPEYSISEEIGYRHQGGLYNFSMSLFNINMTNHQVTSTGYIPGTNQMVASPINIGGQTSRGIQAELGLARWHHFSPYVSGQFLHSTFDNDFNTGMGSLPTAGKVAVAAPKFTGTIGLNYDDGTFFGNFDLRYVDTQYTTFMNDEKMPSYITSNLGLGYRMKALGPMKHPQIQLNLTNLGDNHYLSGSSYTANAHPHVTSTGQIATGGAPVYYVGGVFAAVVSLSTGF</sequence>
<comment type="caution">
    <text evidence="18">The sequence shown here is derived from an EMBL/GenBank/DDBJ whole genome shotgun (WGS) entry which is preliminary data.</text>
</comment>
<dbReference type="InterPro" id="IPR012910">
    <property type="entry name" value="Plug_dom"/>
</dbReference>
<dbReference type="GO" id="GO:0009279">
    <property type="term" value="C:cell outer membrane"/>
    <property type="evidence" value="ECO:0007669"/>
    <property type="project" value="UniProtKB-SubCell"/>
</dbReference>
<protein>
    <submittedName>
        <fullName evidence="18">TonB-dependent receptor</fullName>
    </submittedName>
</protein>
<feature type="domain" description="TonB-dependent receptor-like beta-barrel" evidence="16">
    <location>
        <begin position="309"/>
        <end position="757"/>
    </location>
</feature>
<evidence type="ECO:0000256" key="13">
    <source>
        <dbReference type="RuleBase" id="RU003357"/>
    </source>
</evidence>
<evidence type="ECO:0000259" key="17">
    <source>
        <dbReference type="Pfam" id="PF07715"/>
    </source>
</evidence>
<keyword evidence="11 12" id="KW-0998">Cell outer membrane</keyword>
<evidence type="ECO:0000256" key="8">
    <source>
        <dbReference type="ARBA" id="ARBA00023065"/>
    </source>
</evidence>
<dbReference type="InterPro" id="IPR036942">
    <property type="entry name" value="Beta-barrel_TonB_sf"/>
</dbReference>
<evidence type="ECO:0000256" key="1">
    <source>
        <dbReference type="ARBA" id="ARBA00004571"/>
    </source>
</evidence>
<evidence type="ECO:0000256" key="15">
    <source>
        <dbReference type="SAM" id="SignalP"/>
    </source>
</evidence>
<feature type="region of interest" description="Disordered" evidence="14">
    <location>
        <begin position="31"/>
        <end position="59"/>
    </location>
</feature>
<reference evidence="18 19" key="1">
    <citation type="submission" date="2020-04" db="EMBL/GenBank/DDBJ databases">
        <title>Description of novel Gluconacetobacter.</title>
        <authorList>
            <person name="Sombolestani A."/>
        </authorList>
    </citation>
    <scope>NUCLEOTIDE SEQUENCE [LARGE SCALE GENOMIC DNA]</scope>
    <source>
        <strain evidence="18 19">LMG 27725</strain>
    </source>
</reference>
<keyword evidence="19" id="KW-1185">Reference proteome</keyword>
<keyword evidence="5 12" id="KW-0812">Transmembrane</keyword>
<keyword evidence="8" id="KW-0406">Ion transport</keyword>
<dbReference type="InterPro" id="IPR000531">
    <property type="entry name" value="Beta-barrel_TonB"/>
</dbReference>
<keyword evidence="9 13" id="KW-0798">TonB box</keyword>
<dbReference type="Gene3D" id="2.170.130.10">
    <property type="entry name" value="TonB-dependent receptor, plug domain"/>
    <property type="match status" value="1"/>
</dbReference>
<feature type="chain" id="PRO_5031262246" evidence="15">
    <location>
        <begin position="26"/>
        <end position="806"/>
    </location>
</feature>
<dbReference type="PANTHER" id="PTHR32552:SF89">
    <property type="entry name" value="CATECHOLATE SIDEROPHORE RECEPTOR FIU"/>
    <property type="match status" value="1"/>
</dbReference>
<feature type="signal peptide" evidence="15">
    <location>
        <begin position="1"/>
        <end position="25"/>
    </location>
</feature>
<keyword evidence="6 15" id="KW-0732">Signal</keyword>
<keyword evidence="10 12" id="KW-0472">Membrane</keyword>
<feature type="compositionally biased region" description="Low complexity" evidence="14">
    <location>
        <begin position="50"/>
        <end position="59"/>
    </location>
</feature>
<evidence type="ECO:0000256" key="10">
    <source>
        <dbReference type="ARBA" id="ARBA00023136"/>
    </source>
</evidence>
<evidence type="ECO:0000256" key="4">
    <source>
        <dbReference type="ARBA" id="ARBA00022496"/>
    </source>
</evidence>
<accession>A0A7W4JAK1</accession>
<keyword evidence="18" id="KW-0675">Receptor</keyword>
<dbReference type="EMBL" id="JABEQL010000001">
    <property type="protein sequence ID" value="MBB2177706.1"/>
    <property type="molecule type" value="Genomic_DNA"/>
</dbReference>
<dbReference type="AlphaFoldDB" id="A0A7W4JAK1"/>
<dbReference type="PROSITE" id="PS52016">
    <property type="entry name" value="TONB_DEPENDENT_REC_3"/>
    <property type="match status" value="1"/>
</dbReference>
<gene>
    <name evidence="18" type="ORF">HLH29_00735</name>
</gene>
<keyword evidence="7" id="KW-0408">Iron</keyword>
<dbReference type="GO" id="GO:0015344">
    <property type="term" value="F:siderophore uptake transmembrane transporter activity"/>
    <property type="evidence" value="ECO:0007669"/>
    <property type="project" value="TreeGrafter"/>
</dbReference>
<evidence type="ECO:0000256" key="5">
    <source>
        <dbReference type="ARBA" id="ARBA00022692"/>
    </source>
</evidence>
<evidence type="ECO:0000313" key="18">
    <source>
        <dbReference type="EMBL" id="MBB2177706.1"/>
    </source>
</evidence>
<evidence type="ECO:0000256" key="11">
    <source>
        <dbReference type="ARBA" id="ARBA00023237"/>
    </source>
</evidence>
<keyword evidence="4" id="KW-0410">Iron transport</keyword>
<evidence type="ECO:0000259" key="16">
    <source>
        <dbReference type="Pfam" id="PF00593"/>
    </source>
</evidence>
<evidence type="ECO:0000256" key="7">
    <source>
        <dbReference type="ARBA" id="ARBA00023004"/>
    </source>
</evidence>
<keyword evidence="3 12" id="KW-1134">Transmembrane beta strand</keyword>
<dbReference type="Pfam" id="PF07715">
    <property type="entry name" value="Plug"/>
    <property type="match status" value="1"/>
</dbReference>
<dbReference type="Gene3D" id="2.40.170.20">
    <property type="entry name" value="TonB-dependent receptor, beta-barrel domain"/>
    <property type="match status" value="1"/>
</dbReference>
<organism evidence="18 19">
    <name type="scientific">Gluconacetobacter tumulicola</name>
    <dbReference type="NCBI Taxonomy" id="1017177"/>
    <lineage>
        <taxon>Bacteria</taxon>
        <taxon>Pseudomonadati</taxon>
        <taxon>Pseudomonadota</taxon>
        <taxon>Alphaproteobacteria</taxon>
        <taxon>Acetobacterales</taxon>
        <taxon>Acetobacteraceae</taxon>
        <taxon>Gluconacetobacter</taxon>
    </lineage>
</organism>
<dbReference type="RefSeq" id="WP_182964090.1">
    <property type="nucleotide sequence ID" value="NZ_BAABGC010000002.1"/>
</dbReference>
<evidence type="ECO:0000256" key="6">
    <source>
        <dbReference type="ARBA" id="ARBA00022729"/>
    </source>
</evidence>
<proteinExistence type="inferred from homology"/>
<dbReference type="PANTHER" id="PTHR32552">
    <property type="entry name" value="FERRICHROME IRON RECEPTOR-RELATED"/>
    <property type="match status" value="1"/>
</dbReference>
<evidence type="ECO:0000256" key="3">
    <source>
        <dbReference type="ARBA" id="ARBA00022452"/>
    </source>
</evidence>
<evidence type="ECO:0000256" key="14">
    <source>
        <dbReference type="SAM" id="MobiDB-lite"/>
    </source>
</evidence>
<evidence type="ECO:0000313" key="19">
    <source>
        <dbReference type="Proteomes" id="UP000525623"/>
    </source>
</evidence>
<dbReference type="SUPFAM" id="SSF56935">
    <property type="entry name" value="Porins"/>
    <property type="match status" value="1"/>
</dbReference>
<evidence type="ECO:0000256" key="2">
    <source>
        <dbReference type="ARBA" id="ARBA00022448"/>
    </source>
</evidence>
<evidence type="ECO:0000256" key="9">
    <source>
        <dbReference type="ARBA" id="ARBA00023077"/>
    </source>
</evidence>
<name>A0A7W4JAK1_9PROT</name>
<evidence type="ECO:0000256" key="12">
    <source>
        <dbReference type="PROSITE-ProRule" id="PRU01360"/>
    </source>
</evidence>
<comment type="subcellular location">
    <subcellularLocation>
        <location evidence="1 12">Cell outer membrane</location>
        <topology evidence="1 12">Multi-pass membrane protein</topology>
    </subcellularLocation>
</comment>
<comment type="similarity">
    <text evidence="12 13">Belongs to the TonB-dependent receptor family.</text>
</comment>